<accession>A0A0C9R006</accession>
<evidence type="ECO:0000256" key="1">
    <source>
        <dbReference type="ARBA" id="ARBA00009631"/>
    </source>
</evidence>
<dbReference type="PANTHER" id="PTHR47385">
    <property type="entry name" value="CALPONIN"/>
    <property type="match status" value="1"/>
</dbReference>
<dbReference type="Gene3D" id="1.10.418.10">
    <property type="entry name" value="Calponin-like domain"/>
    <property type="match status" value="1"/>
</dbReference>
<dbReference type="EMBL" id="GBYB01009419">
    <property type="protein sequence ID" value="JAG79186.1"/>
    <property type="molecule type" value="Transcribed_RNA"/>
</dbReference>
<reference evidence="4" key="1">
    <citation type="submission" date="2015-01" db="EMBL/GenBank/DDBJ databases">
        <title>Transcriptome Assembly of Fopius arisanus.</title>
        <authorList>
            <person name="Geib S."/>
        </authorList>
    </citation>
    <scope>NUCLEOTIDE SEQUENCE</scope>
</reference>
<dbReference type="GO" id="GO:0051015">
    <property type="term" value="F:actin filament binding"/>
    <property type="evidence" value="ECO:0007669"/>
    <property type="project" value="TreeGrafter"/>
</dbReference>
<dbReference type="InterPro" id="IPR050606">
    <property type="entry name" value="Calponin-like"/>
</dbReference>
<proteinExistence type="inferred from homology"/>
<name>A0A0C9R006_9HYME</name>
<dbReference type="GO" id="GO:0015629">
    <property type="term" value="C:actin cytoskeleton"/>
    <property type="evidence" value="ECO:0007669"/>
    <property type="project" value="TreeGrafter"/>
</dbReference>
<feature type="non-terminal residue" evidence="4">
    <location>
        <position position="1"/>
    </location>
</feature>
<evidence type="ECO:0000313" key="4">
    <source>
        <dbReference type="EMBL" id="JAG79186.1"/>
    </source>
</evidence>
<evidence type="ECO:0000256" key="2">
    <source>
        <dbReference type="RuleBase" id="RU361224"/>
    </source>
</evidence>
<dbReference type="InterPro" id="IPR003096">
    <property type="entry name" value="SM22_calponin"/>
</dbReference>
<dbReference type="InterPro" id="IPR036872">
    <property type="entry name" value="CH_dom_sf"/>
</dbReference>
<dbReference type="SUPFAM" id="SSF47576">
    <property type="entry name" value="Calponin-homology domain, CH-domain"/>
    <property type="match status" value="1"/>
</dbReference>
<dbReference type="AlphaFoldDB" id="A0A0C9R006"/>
<dbReference type="Pfam" id="PF00402">
    <property type="entry name" value="Calponin"/>
    <property type="match status" value="1"/>
</dbReference>
<dbReference type="PRINTS" id="PR00888">
    <property type="entry name" value="SM22CALPONIN"/>
</dbReference>
<dbReference type="PROSITE" id="PS01052">
    <property type="entry name" value="CALPONIN_1"/>
    <property type="match status" value="1"/>
</dbReference>
<dbReference type="InterPro" id="IPR000557">
    <property type="entry name" value="Calponin_repeat"/>
</dbReference>
<evidence type="ECO:0000259" key="3">
    <source>
        <dbReference type="PROSITE" id="PS50021"/>
    </source>
</evidence>
<feature type="domain" description="Calponin-homology (CH)" evidence="3">
    <location>
        <begin position="72"/>
        <end position="177"/>
    </location>
</feature>
<gene>
    <name evidence="4" type="primary">Mp20_1</name>
    <name evidence="4" type="ORF">g.4545</name>
</gene>
<dbReference type="PROSITE" id="PS51122">
    <property type="entry name" value="CALPONIN_2"/>
    <property type="match status" value="1"/>
</dbReference>
<dbReference type="Pfam" id="PF00307">
    <property type="entry name" value="CH"/>
    <property type="match status" value="1"/>
</dbReference>
<sequence length="239" mass="26380">NELVILFFPSWRFSRGLRLSLSGGEGYKSQCSTVSALQSTSRCIQELLNSISILKMALERQVRAKTLAKRDPQQEKEAQEWIESILGMKFPAGEPFEDVIHDGQLLCAVMNKLAPGSVPKVNSSGGQFKMMENINMFQKAMKAYGVPDTDVFQTVDLFEKKDIAQVVTTLFSLGRTTYLHPEWKGPYLGPKPSEECKRDFSEEQLRAGQTIVGLQAGSNKGATQAGSNMGAGRKIILGK</sequence>
<dbReference type="PROSITE" id="PS50021">
    <property type="entry name" value="CH"/>
    <property type="match status" value="1"/>
</dbReference>
<dbReference type="GO" id="GO:0007015">
    <property type="term" value="P:actin filament organization"/>
    <property type="evidence" value="ECO:0007669"/>
    <property type="project" value="TreeGrafter"/>
</dbReference>
<dbReference type="SMART" id="SM00033">
    <property type="entry name" value="CH"/>
    <property type="match status" value="1"/>
</dbReference>
<organism evidence="4">
    <name type="scientific">Fopius arisanus</name>
    <dbReference type="NCBI Taxonomy" id="64838"/>
    <lineage>
        <taxon>Eukaryota</taxon>
        <taxon>Metazoa</taxon>
        <taxon>Ecdysozoa</taxon>
        <taxon>Arthropoda</taxon>
        <taxon>Hexapoda</taxon>
        <taxon>Insecta</taxon>
        <taxon>Pterygota</taxon>
        <taxon>Neoptera</taxon>
        <taxon>Endopterygota</taxon>
        <taxon>Hymenoptera</taxon>
        <taxon>Apocrita</taxon>
        <taxon>Ichneumonoidea</taxon>
        <taxon>Braconidae</taxon>
        <taxon>Opiinae</taxon>
        <taxon>Fopius</taxon>
    </lineage>
</organism>
<comment type="similarity">
    <text evidence="1 2">Belongs to the calponin family.</text>
</comment>
<dbReference type="InterPro" id="IPR001715">
    <property type="entry name" value="CH_dom"/>
</dbReference>
<protein>
    <recommendedName>
        <fullName evidence="2">Transgelin</fullName>
    </recommendedName>
</protein>
<dbReference type="CDD" id="cd21207">
    <property type="entry name" value="CH_dMP20-like"/>
    <property type="match status" value="1"/>
</dbReference>
<dbReference type="PANTHER" id="PTHR47385:SF24">
    <property type="entry name" value="MUSCLE-SPECIFIC PROTEIN 20"/>
    <property type="match status" value="1"/>
</dbReference>